<proteinExistence type="predicted"/>
<keyword evidence="1" id="KW-0472">Membrane</keyword>
<reference evidence="2 3" key="1">
    <citation type="submission" date="2020-10" db="EMBL/GenBank/DDBJ databases">
        <title>Connecting structure to function with the recovery of over 1000 high-quality activated sludge metagenome-assembled genomes encoding full-length rRNA genes using long-read sequencing.</title>
        <authorList>
            <person name="Singleton C.M."/>
            <person name="Petriglieri F."/>
            <person name="Kristensen J.M."/>
            <person name="Kirkegaard R.H."/>
            <person name="Michaelsen T.Y."/>
            <person name="Andersen M.H."/>
            <person name="Karst S.M."/>
            <person name="Dueholm M.S."/>
            <person name="Nielsen P.H."/>
            <person name="Albertsen M."/>
        </authorList>
    </citation>
    <scope>NUCLEOTIDE SEQUENCE [LARGE SCALE GENOMIC DNA]</scope>
    <source>
        <strain evidence="2">Ribe_18-Q3-R11-54_BAT3C.373</strain>
    </source>
</reference>
<gene>
    <name evidence="2" type="ORF">IPO85_18310</name>
</gene>
<name>A0A9D7XJ52_9BACT</name>
<dbReference type="EMBL" id="JADKFW010000021">
    <property type="protein sequence ID" value="MBK9719427.1"/>
    <property type="molecule type" value="Genomic_DNA"/>
</dbReference>
<evidence type="ECO:0008006" key="4">
    <source>
        <dbReference type="Google" id="ProtNLM"/>
    </source>
</evidence>
<keyword evidence="1" id="KW-0812">Transmembrane</keyword>
<evidence type="ECO:0000313" key="3">
    <source>
        <dbReference type="Proteomes" id="UP000808349"/>
    </source>
</evidence>
<feature type="transmembrane region" description="Helical" evidence="1">
    <location>
        <begin position="113"/>
        <end position="131"/>
    </location>
</feature>
<sequence length="141" mass="16076">MKLLTTLDKKSSNQILPPNCVLASPTKRFWAEMINALIFGWPILAIRQGSEFTWISKDDLYIIPITVITSAIFYPFFSGSLGHRILGIKVVSIESGKDKNQFFLEYIVNFSSQYWGILLYPLFGFFGIKIIKTCTIKLSKL</sequence>
<organism evidence="2 3">
    <name type="scientific">Candidatus Defluviibacterium haderslevense</name>
    <dbReference type="NCBI Taxonomy" id="2981993"/>
    <lineage>
        <taxon>Bacteria</taxon>
        <taxon>Pseudomonadati</taxon>
        <taxon>Bacteroidota</taxon>
        <taxon>Saprospiria</taxon>
        <taxon>Saprospirales</taxon>
        <taxon>Saprospiraceae</taxon>
        <taxon>Candidatus Defluviibacterium</taxon>
    </lineage>
</organism>
<protein>
    <recommendedName>
        <fullName evidence="4">RDD domain-containing protein</fullName>
    </recommendedName>
</protein>
<evidence type="ECO:0000313" key="2">
    <source>
        <dbReference type="EMBL" id="MBK9719427.1"/>
    </source>
</evidence>
<feature type="transmembrane region" description="Helical" evidence="1">
    <location>
        <begin position="59"/>
        <end position="77"/>
    </location>
</feature>
<keyword evidence="1" id="KW-1133">Transmembrane helix</keyword>
<evidence type="ECO:0000256" key="1">
    <source>
        <dbReference type="SAM" id="Phobius"/>
    </source>
</evidence>
<dbReference type="AlphaFoldDB" id="A0A9D7XJ52"/>
<dbReference type="Proteomes" id="UP000808349">
    <property type="component" value="Unassembled WGS sequence"/>
</dbReference>
<comment type="caution">
    <text evidence="2">The sequence shown here is derived from an EMBL/GenBank/DDBJ whole genome shotgun (WGS) entry which is preliminary data.</text>
</comment>
<accession>A0A9D7XJ52</accession>